<dbReference type="EMBL" id="JAPCKI010000011">
    <property type="protein sequence ID" value="MDD2179211.1"/>
    <property type="molecule type" value="Genomic_DNA"/>
</dbReference>
<comment type="caution">
    <text evidence="2">The sequence shown here is derived from an EMBL/GenBank/DDBJ whole genome shotgun (WGS) entry which is preliminary data.</text>
</comment>
<gene>
    <name evidence="2" type="ORF">OIN59_17375</name>
</gene>
<dbReference type="RefSeq" id="WP_274112322.1">
    <property type="nucleotide sequence ID" value="NZ_JAPCKI010000011.1"/>
</dbReference>
<protein>
    <submittedName>
        <fullName evidence="2">Uncharacterized protein</fullName>
    </submittedName>
</protein>
<feature type="compositionally biased region" description="Low complexity" evidence="1">
    <location>
        <begin position="75"/>
        <end position="101"/>
    </location>
</feature>
<name>A0ABT5S193_9BURK</name>
<keyword evidence="3" id="KW-1185">Reference proteome</keyword>
<sequence>MESFREAYGVLQRHAQTLRNQDEPNIDDLLTIVTESVNAYKVCKQRIDAVEAALKTALDGAGVDEATAPAPTPPAAAKARTGARAASIPAPATTPVQPAAPGFEDMDDDIPF</sequence>
<evidence type="ECO:0000313" key="2">
    <source>
        <dbReference type="EMBL" id="MDD2179211.1"/>
    </source>
</evidence>
<evidence type="ECO:0000313" key="3">
    <source>
        <dbReference type="Proteomes" id="UP001148932"/>
    </source>
</evidence>
<feature type="region of interest" description="Disordered" evidence="1">
    <location>
        <begin position="64"/>
        <end position="112"/>
    </location>
</feature>
<reference evidence="2" key="1">
    <citation type="submission" date="2022-10" db="EMBL/GenBank/DDBJ databases">
        <title>Description of microaerobic benzene degrading bacteria.</title>
        <authorList>
            <person name="Bedics A."/>
            <person name="Tancsics A."/>
            <person name="Banerjee S."/>
        </authorList>
    </citation>
    <scope>NUCLEOTIDE SEQUENCE</scope>
    <source>
        <strain evidence="2">D2M1</strain>
    </source>
</reference>
<evidence type="ECO:0000256" key="1">
    <source>
        <dbReference type="SAM" id="MobiDB-lite"/>
    </source>
</evidence>
<proteinExistence type="predicted"/>
<accession>A0ABT5S193</accession>
<dbReference type="NCBIfam" id="NF045605">
    <property type="entry name" value="xseB_Acin_var"/>
    <property type="match status" value="1"/>
</dbReference>
<dbReference type="Proteomes" id="UP001148932">
    <property type="component" value="Unassembled WGS sequence"/>
</dbReference>
<organism evidence="2 3">
    <name type="scientific">Acidovorax benzenivorans</name>
    <dbReference type="NCBI Taxonomy" id="2987520"/>
    <lineage>
        <taxon>Bacteria</taxon>
        <taxon>Pseudomonadati</taxon>
        <taxon>Pseudomonadota</taxon>
        <taxon>Betaproteobacteria</taxon>
        <taxon>Burkholderiales</taxon>
        <taxon>Comamonadaceae</taxon>
        <taxon>Acidovorax</taxon>
    </lineage>
</organism>